<evidence type="ECO:0000256" key="8">
    <source>
        <dbReference type="ARBA" id="ARBA00022729"/>
    </source>
</evidence>
<keyword evidence="9" id="KW-0574">Periplasm</keyword>
<dbReference type="InterPro" id="IPR036866">
    <property type="entry name" value="RibonucZ/Hydroxyglut_hydro"/>
</dbReference>
<dbReference type="GO" id="GO:0042597">
    <property type="term" value="C:periplasmic space"/>
    <property type="evidence" value="ECO:0007669"/>
    <property type="project" value="UniProtKB-SubCell"/>
</dbReference>
<dbReference type="Proteomes" id="UP000198940">
    <property type="component" value="Unassembled WGS sequence"/>
</dbReference>
<dbReference type="GO" id="GO:0008800">
    <property type="term" value="F:beta-lactamase activity"/>
    <property type="evidence" value="ECO:0007669"/>
    <property type="project" value="UniProtKB-EC"/>
</dbReference>
<keyword evidence="8" id="KW-0732">Signal</keyword>
<dbReference type="Proteomes" id="UP000184031">
    <property type="component" value="Unassembled WGS sequence"/>
</dbReference>
<dbReference type="STRING" id="1055723.SAMN05216293_0098"/>
<dbReference type="EC" id="3.5.2.6" evidence="6"/>
<evidence type="ECO:0000313" key="15">
    <source>
        <dbReference type="EMBL" id="SHK04893.1"/>
    </source>
</evidence>
<comment type="subunit">
    <text evidence="5">Monomer.</text>
</comment>
<dbReference type="PROSITE" id="PS51257">
    <property type="entry name" value="PROKAR_LIPOPROTEIN"/>
    <property type="match status" value="1"/>
</dbReference>
<dbReference type="AlphaFoldDB" id="A0A1M6PAC0"/>
<dbReference type="PROSITE" id="PS00744">
    <property type="entry name" value="BETA_LACTAMASE_B_2"/>
    <property type="match status" value="1"/>
</dbReference>
<keyword evidence="10" id="KW-0378">Hydrolase</keyword>
<dbReference type="GO" id="GO:0017001">
    <property type="term" value="P:antibiotic catabolic process"/>
    <property type="evidence" value="ECO:0007669"/>
    <property type="project" value="InterPro"/>
</dbReference>
<comment type="subcellular location">
    <subcellularLocation>
        <location evidence="3">Periplasm</location>
    </subcellularLocation>
</comment>
<evidence type="ECO:0000256" key="9">
    <source>
        <dbReference type="ARBA" id="ARBA00022764"/>
    </source>
</evidence>
<evidence type="ECO:0000259" key="13">
    <source>
        <dbReference type="SMART" id="SM00849"/>
    </source>
</evidence>
<dbReference type="EMBL" id="FRAT01000001">
    <property type="protein sequence ID" value="SHK04893.1"/>
    <property type="molecule type" value="Genomic_DNA"/>
</dbReference>
<evidence type="ECO:0000256" key="3">
    <source>
        <dbReference type="ARBA" id="ARBA00004418"/>
    </source>
</evidence>
<dbReference type="SUPFAM" id="SSF56281">
    <property type="entry name" value="Metallo-hydrolase/oxidoreductase"/>
    <property type="match status" value="1"/>
</dbReference>
<dbReference type="PANTHER" id="PTHR42951:SF4">
    <property type="entry name" value="ACYL-COENZYME A THIOESTERASE MBLAC2"/>
    <property type="match status" value="1"/>
</dbReference>
<gene>
    <name evidence="14" type="ORF">SAMN04487891_10197</name>
    <name evidence="15" type="ORF">SAMN05216293_0098</name>
</gene>
<accession>A0A1M6PAC0</accession>
<dbReference type="Gene3D" id="3.60.15.10">
    <property type="entry name" value="Ribonuclease Z/Hydroxyacylglutathione hydrolase-like"/>
    <property type="match status" value="1"/>
</dbReference>
<dbReference type="OrthoDB" id="9769598at2"/>
<dbReference type="GO" id="GO:0046677">
    <property type="term" value="P:response to antibiotic"/>
    <property type="evidence" value="ECO:0007669"/>
    <property type="project" value="UniProtKB-KW"/>
</dbReference>
<dbReference type="InterPro" id="IPR058199">
    <property type="entry name" value="BlaB//VIM/IMP-1"/>
</dbReference>
<evidence type="ECO:0000313" key="16">
    <source>
        <dbReference type="Proteomes" id="UP000184031"/>
    </source>
</evidence>
<protein>
    <recommendedName>
        <fullName evidence="6">beta-lactamase</fullName>
        <ecNumber evidence="6">3.5.2.6</ecNumber>
    </recommendedName>
</protein>
<dbReference type="NCBIfam" id="NF012229">
    <property type="entry name" value="bla_class_B_core"/>
    <property type="match status" value="1"/>
</dbReference>
<name>A0A1M6PAC0_9FLAO</name>
<dbReference type="RefSeq" id="WP_072875734.1">
    <property type="nucleotide sequence ID" value="NZ_FOKU01000001.1"/>
</dbReference>
<dbReference type="PANTHER" id="PTHR42951">
    <property type="entry name" value="METALLO-BETA-LACTAMASE DOMAIN-CONTAINING"/>
    <property type="match status" value="1"/>
</dbReference>
<evidence type="ECO:0000313" key="14">
    <source>
        <dbReference type="EMBL" id="SFB66486.1"/>
    </source>
</evidence>
<dbReference type="InterPro" id="IPR001279">
    <property type="entry name" value="Metallo-B-lactamas"/>
</dbReference>
<proteinExistence type="inferred from homology"/>
<dbReference type="InterPro" id="IPR050855">
    <property type="entry name" value="NDM-1-like"/>
</dbReference>
<organism evidence="15 16">
    <name type="scientific">Flagellimonas taeanensis</name>
    <dbReference type="NCBI Taxonomy" id="1005926"/>
    <lineage>
        <taxon>Bacteria</taxon>
        <taxon>Pseudomonadati</taxon>
        <taxon>Bacteroidota</taxon>
        <taxon>Flavobacteriia</taxon>
        <taxon>Flavobacteriales</taxon>
        <taxon>Flavobacteriaceae</taxon>
        <taxon>Flagellimonas</taxon>
    </lineage>
</organism>
<dbReference type="CDD" id="cd16302">
    <property type="entry name" value="CcrA-like_MBL-B1"/>
    <property type="match status" value="1"/>
</dbReference>
<evidence type="ECO:0000256" key="7">
    <source>
        <dbReference type="ARBA" id="ARBA00022723"/>
    </source>
</evidence>
<reference evidence="15 16" key="1">
    <citation type="submission" date="2016-11" db="EMBL/GenBank/DDBJ databases">
        <authorList>
            <person name="Varghese N."/>
            <person name="Submissions S."/>
        </authorList>
    </citation>
    <scope>NUCLEOTIDE SEQUENCE [LARGE SCALE GENOMIC DNA]</scope>
    <source>
        <strain evidence="15 16">CGMCC 1.12174</strain>
        <strain evidence="14 17">DSM 26351</strain>
    </source>
</reference>
<comment type="cofactor">
    <cofactor evidence="2">
        <name>Zn(2+)</name>
        <dbReference type="ChEBI" id="CHEBI:29105"/>
    </cofactor>
</comment>
<evidence type="ECO:0000256" key="11">
    <source>
        <dbReference type="ARBA" id="ARBA00022833"/>
    </source>
</evidence>
<comment type="catalytic activity">
    <reaction evidence="1">
        <text>a beta-lactam + H2O = a substituted beta-amino acid</text>
        <dbReference type="Rhea" id="RHEA:20401"/>
        <dbReference type="ChEBI" id="CHEBI:15377"/>
        <dbReference type="ChEBI" id="CHEBI:35627"/>
        <dbReference type="ChEBI" id="CHEBI:140347"/>
        <dbReference type="EC" id="3.5.2.6"/>
    </reaction>
</comment>
<dbReference type="NCBIfam" id="NF033088">
    <property type="entry name" value="bla_subclass_B1"/>
    <property type="match status" value="1"/>
</dbReference>
<evidence type="ECO:0000256" key="12">
    <source>
        <dbReference type="ARBA" id="ARBA00023251"/>
    </source>
</evidence>
<comment type="similarity">
    <text evidence="4">Belongs to the metallo-beta-lactamase superfamily. Class-B beta-lactamase family.</text>
</comment>
<comment type="caution">
    <text evidence="15">The sequence shown here is derived from an EMBL/GenBank/DDBJ whole genome shotgun (WGS) entry which is preliminary data.</text>
</comment>
<keyword evidence="11" id="KW-0862">Zinc</keyword>
<evidence type="ECO:0000256" key="6">
    <source>
        <dbReference type="ARBA" id="ARBA00012865"/>
    </source>
</evidence>
<evidence type="ECO:0000256" key="4">
    <source>
        <dbReference type="ARBA" id="ARBA00005250"/>
    </source>
</evidence>
<keyword evidence="17" id="KW-1185">Reference proteome</keyword>
<dbReference type="SMART" id="SM00849">
    <property type="entry name" value="Lactamase_B"/>
    <property type="match status" value="1"/>
</dbReference>
<dbReference type="EMBL" id="FOKU01000001">
    <property type="protein sequence ID" value="SFB66486.1"/>
    <property type="molecule type" value="Genomic_DNA"/>
</dbReference>
<keyword evidence="7" id="KW-0479">Metal-binding</keyword>
<evidence type="ECO:0000256" key="5">
    <source>
        <dbReference type="ARBA" id="ARBA00011245"/>
    </source>
</evidence>
<evidence type="ECO:0000313" key="17">
    <source>
        <dbReference type="Proteomes" id="UP000198940"/>
    </source>
</evidence>
<keyword evidence="12" id="KW-0046">Antibiotic resistance</keyword>
<evidence type="ECO:0000256" key="10">
    <source>
        <dbReference type="ARBA" id="ARBA00022801"/>
    </source>
</evidence>
<dbReference type="Pfam" id="PF00753">
    <property type="entry name" value="Lactamase_B"/>
    <property type="match status" value="1"/>
</dbReference>
<sequence length="242" mass="26683">MKKRAFTLLIVLILFSCGKKEKQIALKTDTLEIVQLTEHIYVHISYLETESFGKVACNGMIVVDDGEAIVMDTPVDNAVSKELMDWLETQHVSVKTVVATHFHDDCLGGLKTFHEKGIASYAHQRTIALLPEKEGERPQNGFTDLMEIHVGDKKVVLDFVGEGHTQDNIIAYFPHEDVMFGGCLVKSIGAGKGFLGDANVAAWSQTVSRIKSKYPNTAMVVPGHGESGDSELLDYTIALFKE</sequence>
<evidence type="ECO:0000256" key="2">
    <source>
        <dbReference type="ARBA" id="ARBA00001947"/>
    </source>
</evidence>
<dbReference type="GO" id="GO:0008270">
    <property type="term" value="F:zinc ion binding"/>
    <property type="evidence" value="ECO:0007669"/>
    <property type="project" value="InterPro"/>
</dbReference>
<feature type="domain" description="Metallo-beta-lactamase" evidence="13">
    <location>
        <begin position="56"/>
        <end position="224"/>
    </location>
</feature>
<evidence type="ECO:0000256" key="1">
    <source>
        <dbReference type="ARBA" id="ARBA00001526"/>
    </source>
</evidence>
<dbReference type="InterPro" id="IPR001018">
    <property type="entry name" value="Beta-lactamase_class-B_CS"/>
</dbReference>